<dbReference type="GO" id="GO:0016740">
    <property type="term" value="F:transferase activity"/>
    <property type="evidence" value="ECO:0007669"/>
    <property type="project" value="UniProtKB-KW"/>
</dbReference>
<gene>
    <name evidence="1" type="ORF">FK178_08475</name>
</gene>
<evidence type="ECO:0000313" key="2">
    <source>
        <dbReference type="Proteomes" id="UP000321954"/>
    </source>
</evidence>
<name>A0A5B8YJ48_9FLAO</name>
<proteinExistence type="predicted"/>
<dbReference type="Gene3D" id="3.40.50.2000">
    <property type="entry name" value="Glycogen Phosphorylase B"/>
    <property type="match status" value="2"/>
</dbReference>
<dbReference type="Proteomes" id="UP000321954">
    <property type="component" value="Chromosome"/>
</dbReference>
<organism evidence="1 2">
    <name type="scientific">Antarcticibacterium arcticum</name>
    <dbReference type="NCBI Taxonomy" id="2585771"/>
    <lineage>
        <taxon>Bacteria</taxon>
        <taxon>Pseudomonadati</taxon>
        <taxon>Bacteroidota</taxon>
        <taxon>Flavobacteriia</taxon>
        <taxon>Flavobacteriales</taxon>
        <taxon>Flavobacteriaceae</taxon>
        <taxon>Antarcticibacterium</taxon>
    </lineage>
</organism>
<keyword evidence="1" id="KW-0808">Transferase</keyword>
<keyword evidence="2" id="KW-1185">Reference proteome</keyword>
<reference evidence="1 2" key="1">
    <citation type="submission" date="2019-08" db="EMBL/GenBank/DDBJ databases">
        <title>Antarcticibacterium arcticum sp. nov., a bacterium isolated from marine sediment of the Canadian Beaufort Sea.</title>
        <authorList>
            <person name="Lee Y.M."/>
            <person name="Baek K."/>
            <person name="Lee D.-H."/>
            <person name="Shin S.C."/>
            <person name="Jin Y.K."/>
            <person name="Park Y."/>
        </authorList>
    </citation>
    <scope>NUCLEOTIDE SEQUENCE [LARGE SCALE GENOMIC DNA]</scope>
    <source>
        <strain evidence="1 2">PAMC 28998</strain>
    </source>
</reference>
<accession>A0A5B8YJ48</accession>
<sequence length="420" mass="49098">MKSSNKKRILVVAESIDAEDSSGSKANVALIWNLYKAGFEVLVYHYTRRTIHLEDIPCISIKENRNSSLFLLSRIQRKLQHTFKINLAKHLEPIFGFSFTFLNDSKSIAAALKKEIDFQPDIILTLSKGASFRPHHAFLQLPEFHQKWMAYIHDPYPFHYYPEPYEWSEPGYQQKIKFFKEVAAKCKWVGYPSFLLAEWMEEHYEDFKNKRVIIPHQLNRKRKHSVVLPRWFDPERFNILHAGNLMKQRNPFPLLNAFKKFLSKNPQANAEARLLLVGSASYHLPDLKKMAHKIDQLFVSDGYVAYDEVMKLQEVASVNIILESVAVISPFLPGKFPHCIAANKPILYLGPEKSEGKRLLGEDYPYRAEADDTERISEIIELLYKEWKTSSEPSIMNWEDLKYYLSKDHLKNELHKILQQ</sequence>
<dbReference type="RefSeq" id="WP_146833513.1">
    <property type="nucleotide sequence ID" value="NZ_CP042476.1"/>
</dbReference>
<dbReference type="OrthoDB" id="977218at2"/>
<dbReference type="EMBL" id="CP042476">
    <property type="protein sequence ID" value="QED37755.1"/>
    <property type="molecule type" value="Genomic_DNA"/>
</dbReference>
<protein>
    <submittedName>
        <fullName evidence="1">Glycosyltransferase family 4 protein</fullName>
    </submittedName>
</protein>
<evidence type="ECO:0000313" key="1">
    <source>
        <dbReference type="EMBL" id="QED37755.1"/>
    </source>
</evidence>
<dbReference type="KEGG" id="anp:FK178_08475"/>
<dbReference type="AlphaFoldDB" id="A0A5B8YJ48"/>
<dbReference type="SUPFAM" id="SSF53756">
    <property type="entry name" value="UDP-Glycosyltransferase/glycogen phosphorylase"/>
    <property type="match status" value="1"/>
</dbReference>